<organism evidence="1">
    <name type="scientific">marine sediment metagenome</name>
    <dbReference type="NCBI Taxonomy" id="412755"/>
    <lineage>
        <taxon>unclassified sequences</taxon>
        <taxon>metagenomes</taxon>
        <taxon>ecological metagenomes</taxon>
    </lineage>
</organism>
<reference evidence="1" key="1">
    <citation type="journal article" date="2014" name="Front. Microbiol.">
        <title>High frequency of phylogenetically diverse reductive dehalogenase-homologous genes in deep subseafloor sedimentary metagenomes.</title>
        <authorList>
            <person name="Kawai M."/>
            <person name="Futagami T."/>
            <person name="Toyoda A."/>
            <person name="Takaki Y."/>
            <person name="Nishi S."/>
            <person name="Hori S."/>
            <person name="Arai W."/>
            <person name="Tsubouchi T."/>
            <person name="Morono Y."/>
            <person name="Uchiyama I."/>
            <person name="Ito T."/>
            <person name="Fujiyama A."/>
            <person name="Inagaki F."/>
            <person name="Takami H."/>
        </authorList>
    </citation>
    <scope>NUCLEOTIDE SEQUENCE</scope>
    <source>
        <strain evidence="1">Expedition CK06-06</strain>
    </source>
</reference>
<comment type="caution">
    <text evidence="1">The sequence shown here is derived from an EMBL/GenBank/DDBJ whole genome shotgun (WGS) entry which is preliminary data.</text>
</comment>
<proteinExistence type="predicted"/>
<evidence type="ECO:0000313" key="1">
    <source>
        <dbReference type="EMBL" id="GAF90437.1"/>
    </source>
</evidence>
<feature type="non-terminal residue" evidence="1">
    <location>
        <position position="1"/>
    </location>
</feature>
<gene>
    <name evidence="1" type="ORF">S01H1_22628</name>
</gene>
<sequence length="149" mass="16636">DLAAEALSNLGWMVGEWKASGDGWDATTKTFWTLDGRFLTRVFTINRGGEEAPFEGAEVIGYDHTRDEIRSWTFDSEGGFGDATRTQDANQWLVQAKATLPDGSESTAQHVFSLEDNDRFTMRSINRMVDGQALPNTDRIEAVRVQTTK</sequence>
<dbReference type="AlphaFoldDB" id="X0TQL5"/>
<dbReference type="EMBL" id="BARS01012811">
    <property type="protein sequence ID" value="GAF90437.1"/>
    <property type="molecule type" value="Genomic_DNA"/>
</dbReference>
<protein>
    <recommendedName>
        <fullName evidence="2">THAP4-like heme-binding beta-barrel domain-containing protein</fullName>
    </recommendedName>
</protein>
<name>X0TQL5_9ZZZZ</name>
<evidence type="ECO:0008006" key="2">
    <source>
        <dbReference type="Google" id="ProtNLM"/>
    </source>
</evidence>
<accession>X0TQL5</accession>